<evidence type="ECO:0000256" key="8">
    <source>
        <dbReference type="ARBA" id="ARBA00023136"/>
    </source>
</evidence>
<evidence type="ECO:0000313" key="11">
    <source>
        <dbReference type="Proteomes" id="UP000019384"/>
    </source>
</evidence>
<comment type="subcellular location">
    <subcellularLocation>
        <location evidence="2">Peroxisome membrane</location>
        <topology evidence="2">Single-pass membrane protein</topology>
    </subcellularLocation>
</comment>
<keyword evidence="8" id="KW-0472">Membrane</keyword>
<dbReference type="Gene3D" id="3.40.50.11730">
    <property type="entry name" value="Peroxisome assembly protein 22"/>
    <property type="match status" value="1"/>
</dbReference>
<sequence length="159" mass="18291">MSRGNRRYVYPVLALAGLISVSVAYAYRTRIQVSQKQRKYASKRVSIVLSESVVEARLPLEELSNMVQDIVFILHPKVTRESLQLQNAQQFKFIECNSEEGVIHVLKHLRGLVNFICFEDFESLKPEDLHLDTFLVETRELAKDPAETKEAVMSCLYET</sequence>
<dbReference type="GO" id="GO:0005778">
    <property type="term" value="C:peroxisomal membrane"/>
    <property type="evidence" value="ECO:0007669"/>
    <property type="project" value="UniProtKB-SubCell"/>
</dbReference>
<evidence type="ECO:0000256" key="7">
    <source>
        <dbReference type="ARBA" id="ARBA00022989"/>
    </source>
</evidence>
<evidence type="ECO:0000256" key="4">
    <source>
        <dbReference type="ARBA" id="ARBA00018967"/>
    </source>
</evidence>
<dbReference type="Pfam" id="PF12827">
    <property type="entry name" value="Peroxin-22"/>
    <property type="match status" value="1"/>
</dbReference>
<evidence type="ECO:0000256" key="1">
    <source>
        <dbReference type="ARBA" id="ARBA00003659"/>
    </source>
</evidence>
<dbReference type="HOGENOM" id="CLU_1661036_0_0_1"/>
<accession>W6MPJ8</accession>
<reference evidence="10" key="1">
    <citation type="submission" date="2013-12" db="EMBL/GenBank/DDBJ databases">
        <authorList>
            <person name="Genoscope - CEA"/>
        </authorList>
    </citation>
    <scope>NUCLEOTIDE SEQUENCE</scope>
    <source>
        <strain evidence="10">CBS 1993</strain>
    </source>
</reference>
<dbReference type="RefSeq" id="XP_022459043.1">
    <property type="nucleotide sequence ID" value="XM_022603326.1"/>
</dbReference>
<organism evidence="10 11">
    <name type="scientific">Kuraishia capsulata CBS 1993</name>
    <dbReference type="NCBI Taxonomy" id="1382522"/>
    <lineage>
        <taxon>Eukaryota</taxon>
        <taxon>Fungi</taxon>
        <taxon>Dikarya</taxon>
        <taxon>Ascomycota</taxon>
        <taxon>Saccharomycotina</taxon>
        <taxon>Pichiomycetes</taxon>
        <taxon>Pichiales</taxon>
        <taxon>Pichiaceae</taxon>
        <taxon>Kuraishia</taxon>
    </lineage>
</organism>
<evidence type="ECO:0000256" key="2">
    <source>
        <dbReference type="ARBA" id="ARBA00004549"/>
    </source>
</evidence>
<dbReference type="OrthoDB" id="4093887at2759"/>
<comment type="similarity">
    <text evidence="3">Belongs to the peroxin-22 family.</text>
</comment>
<dbReference type="AlphaFoldDB" id="W6MPJ8"/>
<keyword evidence="9" id="KW-0576">Peroxisome</keyword>
<evidence type="ECO:0000313" key="10">
    <source>
        <dbReference type="EMBL" id="CDK27047.1"/>
    </source>
</evidence>
<dbReference type="EMBL" id="HG793127">
    <property type="protein sequence ID" value="CDK27047.1"/>
    <property type="molecule type" value="Genomic_DNA"/>
</dbReference>
<dbReference type="InterPro" id="IPR024359">
    <property type="entry name" value="Peroxin-22"/>
</dbReference>
<keyword evidence="5" id="KW-0962">Peroxisome biogenesis</keyword>
<name>W6MPJ8_9ASCO</name>
<evidence type="ECO:0000256" key="3">
    <source>
        <dbReference type="ARBA" id="ARBA00009642"/>
    </source>
</evidence>
<evidence type="ECO:0000256" key="9">
    <source>
        <dbReference type="ARBA" id="ARBA00023140"/>
    </source>
</evidence>
<reference evidence="10" key="2">
    <citation type="submission" date="2014-02" db="EMBL/GenBank/DDBJ databases">
        <title>Complete DNA sequence of /Kuraishia capsulata/ illustrates novel genomic features among budding yeasts (/Saccharomycotina/).</title>
        <authorList>
            <person name="Morales L."/>
            <person name="Noel B."/>
            <person name="Porcel B."/>
            <person name="Marcet-Houben M."/>
            <person name="Hullo M-F."/>
            <person name="Sacerdot C."/>
            <person name="Tekaia F."/>
            <person name="Leh-Louis V."/>
            <person name="Despons L."/>
            <person name="Khanna V."/>
            <person name="Aury J-M."/>
            <person name="Barbe V."/>
            <person name="Couloux A."/>
            <person name="Labadie K."/>
            <person name="Pelletier E."/>
            <person name="Souciet J-L."/>
            <person name="Boekhout T."/>
            <person name="Gabaldon T."/>
            <person name="Wincker P."/>
            <person name="Dujon B."/>
        </authorList>
    </citation>
    <scope>NUCLEOTIDE SEQUENCE</scope>
    <source>
        <strain evidence="10">CBS 1993</strain>
    </source>
</reference>
<comment type="function">
    <text evidence="1">Involved in peroxisome biogenesis.</text>
</comment>
<protein>
    <recommendedName>
        <fullName evidence="4">Peroxisome assembly protein 22</fullName>
    </recommendedName>
</protein>
<proteinExistence type="inferred from homology"/>
<dbReference type="GeneID" id="34520431"/>
<keyword evidence="7" id="KW-1133">Transmembrane helix</keyword>
<keyword evidence="11" id="KW-1185">Reference proteome</keyword>
<dbReference type="GO" id="GO:0007031">
    <property type="term" value="P:peroxisome organization"/>
    <property type="evidence" value="ECO:0007669"/>
    <property type="project" value="UniProtKB-KW"/>
</dbReference>
<gene>
    <name evidence="10" type="ORF">KUCA_T00003024001</name>
</gene>
<dbReference type="InterPro" id="IPR038613">
    <property type="entry name" value="Peroxin-22_C_sf"/>
</dbReference>
<evidence type="ECO:0000256" key="5">
    <source>
        <dbReference type="ARBA" id="ARBA00022593"/>
    </source>
</evidence>
<keyword evidence="6" id="KW-0812">Transmembrane</keyword>
<dbReference type="Proteomes" id="UP000019384">
    <property type="component" value="Unassembled WGS sequence"/>
</dbReference>
<evidence type="ECO:0000256" key="6">
    <source>
        <dbReference type="ARBA" id="ARBA00022692"/>
    </source>
</evidence>